<sequence>MTALRPAAFLDRDGTLIHDAHYLRDPALVRLLPNIAAPLARLRRAGYALVVITNQSGIARGLLTEQDYAAVRDRLDALLAEEGVTLDGSYHCPHEPARSGPCECRKPGTLLHRRAASDLALDVNRSLFIGDRFRDVAPALALGGRGILVPGVDTPSDEISRAEREATVARSLHDAVALVLDAEAS</sequence>
<dbReference type="PIRSF" id="PIRSF004682">
    <property type="entry name" value="GmhB"/>
    <property type="match status" value="1"/>
</dbReference>
<evidence type="ECO:0000256" key="8">
    <source>
        <dbReference type="PIRSR" id="PIRSR004682-1"/>
    </source>
</evidence>
<evidence type="ECO:0000256" key="10">
    <source>
        <dbReference type="PIRSR" id="PIRSR004682-4"/>
    </source>
</evidence>
<evidence type="ECO:0000256" key="1">
    <source>
        <dbReference type="ARBA" id="ARBA00004496"/>
    </source>
</evidence>
<comment type="similarity">
    <text evidence="7">Belongs to the gmhB family.</text>
</comment>
<dbReference type="RefSeq" id="WP_367887503.1">
    <property type="nucleotide sequence ID" value="NZ_CP130612.1"/>
</dbReference>
<accession>A0AA49Q4F8</accession>
<evidence type="ECO:0000256" key="7">
    <source>
        <dbReference type="PIRNR" id="PIRNR004682"/>
    </source>
</evidence>
<keyword evidence="5 7" id="KW-0119">Carbohydrate metabolism</keyword>
<evidence type="ECO:0000256" key="2">
    <source>
        <dbReference type="ARBA" id="ARBA00022490"/>
    </source>
</evidence>
<dbReference type="InterPro" id="IPR006549">
    <property type="entry name" value="HAD-SF_hydro_IIIA"/>
</dbReference>
<dbReference type="NCBIfam" id="TIGR01662">
    <property type="entry name" value="HAD-SF-IIIA"/>
    <property type="match status" value="1"/>
</dbReference>
<dbReference type="GO" id="GO:0005737">
    <property type="term" value="C:cytoplasm"/>
    <property type="evidence" value="ECO:0007669"/>
    <property type="project" value="UniProtKB-SubCell"/>
</dbReference>
<dbReference type="Gene3D" id="3.40.50.1000">
    <property type="entry name" value="HAD superfamily/HAD-like"/>
    <property type="match status" value="1"/>
</dbReference>
<feature type="binding site" evidence="10">
    <location>
        <position position="13"/>
    </location>
    <ligand>
        <name>Mg(2+)</name>
        <dbReference type="ChEBI" id="CHEBI:18420"/>
    </ligand>
</feature>
<keyword evidence="10" id="KW-0862">Zinc</keyword>
<organism evidence="12 13">
    <name type="scientific">Pseudogemmatithrix spongiicola</name>
    <dbReference type="NCBI Taxonomy" id="3062599"/>
    <lineage>
        <taxon>Bacteria</taxon>
        <taxon>Pseudomonadati</taxon>
        <taxon>Gemmatimonadota</taxon>
        <taxon>Gemmatimonadia</taxon>
        <taxon>Gemmatimonadales</taxon>
        <taxon>Gemmatimonadaceae</taxon>
        <taxon>Pseudogemmatithrix</taxon>
    </lineage>
</organism>
<keyword evidence="13" id="KW-1185">Reference proteome</keyword>
<dbReference type="EMBL" id="CP130612">
    <property type="protein sequence ID" value="WKW11816.1"/>
    <property type="molecule type" value="Genomic_DNA"/>
</dbReference>
<dbReference type="NCBIfam" id="TIGR01656">
    <property type="entry name" value="Histidinol-ppas"/>
    <property type="match status" value="1"/>
</dbReference>
<gene>
    <name evidence="11" type="ORF">Strain138_001082</name>
    <name evidence="12" type="ORF">Strain318_001082</name>
</gene>
<evidence type="ECO:0000256" key="3">
    <source>
        <dbReference type="ARBA" id="ARBA00022723"/>
    </source>
</evidence>
<dbReference type="InterPro" id="IPR023214">
    <property type="entry name" value="HAD_sf"/>
</dbReference>
<evidence type="ECO:0000313" key="11">
    <source>
        <dbReference type="EMBL" id="WKW11816.1"/>
    </source>
</evidence>
<dbReference type="GO" id="GO:0046872">
    <property type="term" value="F:metal ion binding"/>
    <property type="evidence" value="ECO:0007669"/>
    <property type="project" value="UniProtKB-KW"/>
</dbReference>
<dbReference type="Proteomes" id="UP001229955">
    <property type="component" value="Chromosome"/>
</dbReference>
<feature type="binding site" evidence="10">
    <location>
        <position position="11"/>
    </location>
    <ligand>
        <name>Mg(2+)</name>
        <dbReference type="ChEBI" id="CHEBI:18420"/>
    </ligand>
</feature>
<proteinExistence type="inferred from homology"/>
<accession>A0AA49Q7F6</accession>
<dbReference type="InterPro" id="IPR036412">
    <property type="entry name" value="HAD-like_sf"/>
</dbReference>
<evidence type="ECO:0000313" key="12">
    <source>
        <dbReference type="EMBL" id="WKW14726.1"/>
    </source>
</evidence>
<dbReference type="GO" id="GO:0005975">
    <property type="term" value="P:carbohydrate metabolic process"/>
    <property type="evidence" value="ECO:0007669"/>
    <property type="project" value="InterPro"/>
</dbReference>
<dbReference type="Pfam" id="PF13242">
    <property type="entry name" value="Hydrolase_like"/>
    <property type="match status" value="1"/>
</dbReference>
<feature type="binding site" evidence="10">
    <location>
        <position position="102"/>
    </location>
    <ligand>
        <name>Zn(2+)</name>
        <dbReference type="ChEBI" id="CHEBI:29105"/>
    </ligand>
</feature>
<dbReference type="GO" id="GO:0016791">
    <property type="term" value="F:phosphatase activity"/>
    <property type="evidence" value="ECO:0007669"/>
    <property type="project" value="InterPro"/>
</dbReference>
<evidence type="ECO:0000256" key="5">
    <source>
        <dbReference type="ARBA" id="ARBA00023277"/>
    </source>
</evidence>
<dbReference type="EC" id="3.1.3.-" evidence="7"/>
<evidence type="ECO:0000256" key="6">
    <source>
        <dbReference type="ARBA" id="ARBA00031828"/>
    </source>
</evidence>
<evidence type="ECO:0000256" key="9">
    <source>
        <dbReference type="PIRSR" id="PIRSR004682-3"/>
    </source>
</evidence>
<name>A0AA49Q7F6_9BACT</name>
<evidence type="ECO:0000313" key="13">
    <source>
        <dbReference type="Proteomes" id="UP001229955"/>
    </source>
</evidence>
<dbReference type="AlphaFoldDB" id="A0AA49Q7F6"/>
<comment type="subcellular location">
    <subcellularLocation>
        <location evidence="1 7">Cytoplasm</location>
    </subcellularLocation>
</comment>
<keyword evidence="10" id="KW-0460">Magnesium</keyword>
<feature type="binding site" evidence="10">
    <location>
        <position position="104"/>
    </location>
    <ligand>
        <name>Zn(2+)</name>
        <dbReference type="ChEBI" id="CHEBI:29105"/>
    </ligand>
</feature>
<feature type="site" description="Stabilizes the phosphoryl group" evidence="9">
    <location>
        <position position="106"/>
    </location>
</feature>
<evidence type="ECO:0000256" key="4">
    <source>
        <dbReference type="ARBA" id="ARBA00022801"/>
    </source>
</evidence>
<feature type="active site" description="Nucleophile" evidence="8">
    <location>
        <position position="11"/>
    </location>
</feature>
<dbReference type="SUPFAM" id="SSF56784">
    <property type="entry name" value="HAD-like"/>
    <property type="match status" value="1"/>
</dbReference>
<reference evidence="12" key="1">
    <citation type="submission" date="2023-07" db="EMBL/GenBank/DDBJ databases">
        <authorList>
            <person name="Haufschild T."/>
            <person name="Kallscheuer N."/>
            <person name="Hammer J."/>
            <person name="Kohn T."/>
            <person name="Kabuu M."/>
            <person name="Jogler M."/>
            <person name="Wohfarth N."/>
            <person name="Heuer A."/>
            <person name="Rohde M."/>
            <person name="van Teeseling M.C.F."/>
            <person name="Jogler C."/>
        </authorList>
    </citation>
    <scope>NUCLEOTIDE SEQUENCE</scope>
    <source>
        <strain evidence="11">Strain 138</strain>
        <strain evidence="12">Strain 318</strain>
    </source>
</reference>
<dbReference type="KEGG" id="pspc:Strain318_001082"/>
<dbReference type="CDD" id="cd07503">
    <property type="entry name" value="HAD_HisB-N"/>
    <property type="match status" value="1"/>
</dbReference>
<dbReference type="InterPro" id="IPR006543">
    <property type="entry name" value="Histidinol-phos"/>
</dbReference>
<keyword evidence="3 10" id="KW-0479">Metal-binding</keyword>
<dbReference type="InterPro" id="IPR004446">
    <property type="entry name" value="Heptose_bisP_phosphatase"/>
</dbReference>
<dbReference type="EMBL" id="CP130613">
    <property type="protein sequence ID" value="WKW14726.1"/>
    <property type="molecule type" value="Genomic_DNA"/>
</dbReference>
<feature type="binding site" evidence="10">
    <location>
        <position position="131"/>
    </location>
    <ligand>
        <name>Mg(2+)</name>
        <dbReference type="ChEBI" id="CHEBI:18420"/>
    </ligand>
</feature>
<feature type="site" description="Stabilizes the phosphoryl group" evidence="9">
    <location>
        <position position="53"/>
    </location>
</feature>
<keyword evidence="2 7" id="KW-0963">Cytoplasm</keyword>
<keyword evidence="4 7" id="KW-0378">Hydrolase</keyword>
<dbReference type="PANTHER" id="PTHR42891">
    <property type="entry name" value="D-GLYCERO-BETA-D-MANNO-HEPTOSE-1,7-BISPHOSPHATE 7-PHOSPHATASE"/>
    <property type="match status" value="1"/>
</dbReference>
<feature type="binding site" evidence="10">
    <location>
        <position position="94"/>
    </location>
    <ligand>
        <name>Zn(2+)</name>
        <dbReference type="ChEBI" id="CHEBI:29105"/>
    </ligand>
</feature>
<dbReference type="PANTHER" id="PTHR42891:SF1">
    <property type="entry name" value="D-GLYCERO-BETA-D-MANNO-HEPTOSE-1,7-BISPHOSPHATE 7-PHOSPHATASE"/>
    <property type="match status" value="1"/>
</dbReference>
<comment type="cofactor">
    <cofactor evidence="10">
        <name>Zn(2+)</name>
        <dbReference type="ChEBI" id="CHEBI:29105"/>
    </cofactor>
</comment>
<feature type="binding site" evidence="10">
    <location>
        <position position="92"/>
    </location>
    <ligand>
        <name>Zn(2+)</name>
        <dbReference type="ChEBI" id="CHEBI:29105"/>
    </ligand>
</feature>
<protein>
    <recommendedName>
        <fullName evidence="6 7">D,D-heptose 1,7-bisphosphate phosphatase</fullName>
        <ecNumber evidence="7">3.1.3.-</ecNumber>
    </recommendedName>
</protein>
<feature type="site" description="Contributes to substrate recognition" evidence="9">
    <location>
        <position position="105"/>
    </location>
</feature>
<feature type="active site" description="Proton donor" evidence="8">
    <location>
        <position position="13"/>
    </location>
</feature>
<comment type="cofactor">
    <cofactor evidence="10">
        <name>Mg(2+)</name>
        <dbReference type="ChEBI" id="CHEBI:18420"/>
    </cofactor>
</comment>